<dbReference type="Proteomes" id="UP000551878">
    <property type="component" value="Unassembled WGS sequence"/>
</dbReference>
<dbReference type="AlphaFoldDB" id="A0A840QP82"/>
<dbReference type="GO" id="GO:0046872">
    <property type="term" value="F:metal ion binding"/>
    <property type="evidence" value="ECO:0007669"/>
    <property type="project" value="UniProtKB-KW"/>
</dbReference>
<dbReference type="InterPro" id="IPR015421">
    <property type="entry name" value="PyrdxlP-dep_Trfase_major"/>
</dbReference>
<comment type="cofactor">
    <cofactor evidence="1 10">
        <name>pyridoxal 5'-phosphate</name>
        <dbReference type="ChEBI" id="CHEBI:597326"/>
    </cofactor>
</comment>
<dbReference type="Gene3D" id="1.10.260.50">
    <property type="match status" value="1"/>
</dbReference>
<evidence type="ECO:0000313" key="13">
    <source>
        <dbReference type="Proteomes" id="UP000551878"/>
    </source>
</evidence>
<keyword evidence="13" id="KW-1185">Reference proteome</keyword>
<evidence type="ECO:0000313" key="12">
    <source>
        <dbReference type="EMBL" id="MBB5173185.1"/>
    </source>
</evidence>
<keyword evidence="6" id="KW-0663">Pyridoxal phosphate</keyword>
<protein>
    <recommendedName>
        <fullName evidence="3">cysteine desulfurase</fullName>
        <ecNumber evidence="3">2.8.1.7</ecNumber>
    </recommendedName>
</protein>
<gene>
    <name evidence="12" type="ORF">HNQ41_001354</name>
</gene>
<sequence>MKNIYVDHAATTPVHPEVIEAMIPYMNEVYGNPSSIHTFGRKARRGLDEAREVLARALGCQYEEITFTSGGTEADNLAVIGYAMANRENGNHLITTQVEHHGVLHAFEFLEKNGFDVTYLPVNADGIVSVKDVENALTENTILVSIMYANNETGAVQPIQEIGAFLSEHQAVFHSDAVQAFGIERLDMNELNVDMLTVSSHKINGPKGVGVLAAKKELTIQPNLYGGEQERKRRAGTENIPGIIGLKKAVELMETTRNEKRALYKSLRETLLSRLQEADVNMLVNGSHEQVMPHILNVSFPGVNVESLLTNLDLDGVAASSGSACTAGSIEPSHVLAAMFEDSNRSQSALRFSFGYGNDLEQIEEVAKRTIKIVQRLQT</sequence>
<dbReference type="InterPro" id="IPR015424">
    <property type="entry name" value="PyrdxlP-dep_Trfase"/>
</dbReference>
<dbReference type="InterPro" id="IPR000192">
    <property type="entry name" value="Aminotrans_V_dom"/>
</dbReference>
<dbReference type="PANTHER" id="PTHR11601">
    <property type="entry name" value="CYSTEINE DESULFURYLASE FAMILY MEMBER"/>
    <property type="match status" value="1"/>
</dbReference>
<dbReference type="Pfam" id="PF00266">
    <property type="entry name" value="Aminotran_5"/>
    <property type="match status" value="1"/>
</dbReference>
<evidence type="ECO:0000256" key="9">
    <source>
        <dbReference type="ARBA" id="ARBA00050776"/>
    </source>
</evidence>
<keyword evidence="4 12" id="KW-0808">Transferase</keyword>
<dbReference type="Gene3D" id="3.40.640.10">
    <property type="entry name" value="Type I PLP-dependent aspartate aminotransferase-like (Major domain)"/>
    <property type="match status" value="1"/>
</dbReference>
<dbReference type="EC" id="2.8.1.7" evidence="3"/>
<dbReference type="GO" id="GO:0031071">
    <property type="term" value="F:cysteine desulfurase activity"/>
    <property type="evidence" value="ECO:0007669"/>
    <property type="project" value="UniProtKB-EC"/>
</dbReference>
<keyword evidence="8" id="KW-0411">Iron-sulfur</keyword>
<dbReference type="PROSITE" id="PS00595">
    <property type="entry name" value="AA_TRANSFER_CLASS_5"/>
    <property type="match status" value="1"/>
</dbReference>
<evidence type="ECO:0000256" key="1">
    <source>
        <dbReference type="ARBA" id="ARBA00001933"/>
    </source>
</evidence>
<dbReference type="FunFam" id="3.40.640.10:FF:000084">
    <property type="entry name" value="IscS-like cysteine desulfurase"/>
    <property type="match status" value="1"/>
</dbReference>
<organism evidence="12 13">
    <name type="scientific">Texcoconibacillus texcoconensis</name>
    <dbReference type="NCBI Taxonomy" id="1095777"/>
    <lineage>
        <taxon>Bacteria</taxon>
        <taxon>Bacillati</taxon>
        <taxon>Bacillota</taxon>
        <taxon>Bacilli</taxon>
        <taxon>Bacillales</taxon>
        <taxon>Bacillaceae</taxon>
        <taxon>Texcoconibacillus</taxon>
    </lineage>
</organism>
<evidence type="ECO:0000256" key="2">
    <source>
        <dbReference type="ARBA" id="ARBA00006490"/>
    </source>
</evidence>
<reference evidence="12 13" key="1">
    <citation type="submission" date="2020-08" db="EMBL/GenBank/DDBJ databases">
        <title>Genomic Encyclopedia of Type Strains, Phase IV (KMG-IV): sequencing the most valuable type-strain genomes for metagenomic binning, comparative biology and taxonomic classification.</title>
        <authorList>
            <person name="Goeker M."/>
        </authorList>
    </citation>
    <scope>NUCLEOTIDE SEQUENCE [LARGE SCALE GENOMIC DNA]</scope>
    <source>
        <strain evidence="12 13">DSM 24696</strain>
    </source>
</reference>
<dbReference type="InterPro" id="IPR015422">
    <property type="entry name" value="PyrdxlP-dep_Trfase_small"/>
</dbReference>
<feature type="domain" description="Aminotransferase class V" evidence="11">
    <location>
        <begin position="4"/>
        <end position="365"/>
    </location>
</feature>
<dbReference type="Gene3D" id="3.90.1150.10">
    <property type="entry name" value="Aspartate Aminotransferase, domain 1"/>
    <property type="match status" value="1"/>
</dbReference>
<dbReference type="PIRSF" id="PIRSF005572">
    <property type="entry name" value="NifS"/>
    <property type="match status" value="1"/>
</dbReference>
<evidence type="ECO:0000256" key="6">
    <source>
        <dbReference type="ARBA" id="ARBA00022898"/>
    </source>
</evidence>
<name>A0A840QP82_9BACI</name>
<dbReference type="InterPro" id="IPR020578">
    <property type="entry name" value="Aminotrans_V_PyrdxlP_BS"/>
</dbReference>
<comment type="catalytic activity">
    <reaction evidence="9">
        <text>(sulfur carrier)-H + L-cysteine = (sulfur carrier)-SH + L-alanine</text>
        <dbReference type="Rhea" id="RHEA:43892"/>
        <dbReference type="Rhea" id="RHEA-COMP:14737"/>
        <dbReference type="Rhea" id="RHEA-COMP:14739"/>
        <dbReference type="ChEBI" id="CHEBI:29917"/>
        <dbReference type="ChEBI" id="CHEBI:35235"/>
        <dbReference type="ChEBI" id="CHEBI:57972"/>
        <dbReference type="ChEBI" id="CHEBI:64428"/>
        <dbReference type="EC" id="2.8.1.7"/>
    </reaction>
</comment>
<dbReference type="SUPFAM" id="SSF53383">
    <property type="entry name" value="PLP-dependent transferases"/>
    <property type="match status" value="1"/>
</dbReference>
<dbReference type="EMBL" id="JACHHB010000005">
    <property type="protein sequence ID" value="MBB5173185.1"/>
    <property type="molecule type" value="Genomic_DNA"/>
</dbReference>
<evidence type="ECO:0000256" key="3">
    <source>
        <dbReference type="ARBA" id="ARBA00012239"/>
    </source>
</evidence>
<evidence type="ECO:0000256" key="8">
    <source>
        <dbReference type="ARBA" id="ARBA00023014"/>
    </source>
</evidence>
<evidence type="ECO:0000256" key="4">
    <source>
        <dbReference type="ARBA" id="ARBA00022679"/>
    </source>
</evidence>
<dbReference type="NCBIfam" id="NF002806">
    <property type="entry name" value="PRK02948.1"/>
    <property type="match status" value="1"/>
</dbReference>
<dbReference type="GO" id="GO:0051536">
    <property type="term" value="F:iron-sulfur cluster binding"/>
    <property type="evidence" value="ECO:0007669"/>
    <property type="project" value="UniProtKB-KW"/>
</dbReference>
<evidence type="ECO:0000256" key="10">
    <source>
        <dbReference type="RuleBase" id="RU004504"/>
    </source>
</evidence>
<evidence type="ECO:0000256" key="5">
    <source>
        <dbReference type="ARBA" id="ARBA00022723"/>
    </source>
</evidence>
<keyword evidence="7" id="KW-0408">Iron</keyword>
<dbReference type="RefSeq" id="WP_184663642.1">
    <property type="nucleotide sequence ID" value="NZ_JACHHB010000005.1"/>
</dbReference>
<dbReference type="InterPro" id="IPR016454">
    <property type="entry name" value="Cysteine_dSase"/>
</dbReference>
<evidence type="ECO:0000259" key="11">
    <source>
        <dbReference type="Pfam" id="PF00266"/>
    </source>
</evidence>
<dbReference type="PANTHER" id="PTHR11601:SF34">
    <property type="entry name" value="CYSTEINE DESULFURASE"/>
    <property type="match status" value="1"/>
</dbReference>
<evidence type="ECO:0000256" key="7">
    <source>
        <dbReference type="ARBA" id="ARBA00023004"/>
    </source>
</evidence>
<comment type="caution">
    <text evidence="12">The sequence shown here is derived from an EMBL/GenBank/DDBJ whole genome shotgun (WGS) entry which is preliminary data.</text>
</comment>
<accession>A0A840QP82</accession>
<keyword evidence="5" id="KW-0479">Metal-binding</keyword>
<proteinExistence type="inferred from homology"/>
<comment type="similarity">
    <text evidence="2">Belongs to the class-V pyridoxal-phosphate-dependent aminotransferase family. NifS/IscS subfamily.</text>
</comment>